<dbReference type="InterPro" id="IPR006076">
    <property type="entry name" value="FAD-dep_OxRdtase"/>
</dbReference>
<gene>
    <name evidence="3" type="ORF">QU605_04530</name>
</gene>
<accession>A0ABT7WCR4</accession>
<dbReference type="Gene3D" id="3.50.50.60">
    <property type="entry name" value="FAD/NAD(P)-binding domain"/>
    <property type="match status" value="2"/>
</dbReference>
<proteinExistence type="predicted"/>
<reference evidence="3" key="1">
    <citation type="submission" date="2023-06" db="EMBL/GenBank/DDBJ databases">
        <title>Robiginitalea aurantiacus sp. nov. and Algoriphagus sediminis sp. nov., isolated from coastal sediment.</title>
        <authorList>
            <person name="Zhou Z.Y."/>
            <person name="An J."/>
            <person name="Jia Y.W."/>
            <person name="Du Z.J."/>
        </authorList>
    </citation>
    <scope>NUCLEOTIDE SEQUENCE</scope>
    <source>
        <strain evidence="3">M39</strain>
    </source>
</reference>
<organism evidence="3 4">
    <name type="scientific">Robiginitalea aurantiaca</name>
    <dbReference type="NCBI Taxonomy" id="3056915"/>
    <lineage>
        <taxon>Bacteria</taxon>
        <taxon>Pseudomonadati</taxon>
        <taxon>Bacteroidota</taxon>
        <taxon>Flavobacteriia</taxon>
        <taxon>Flavobacteriales</taxon>
        <taxon>Flavobacteriaceae</taxon>
        <taxon>Robiginitalea</taxon>
    </lineage>
</organism>
<protein>
    <submittedName>
        <fullName evidence="3">FAD-dependent oxidoreductase</fullName>
    </submittedName>
</protein>
<dbReference type="EMBL" id="JAUDUY010000002">
    <property type="protein sequence ID" value="MDM9630722.1"/>
    <property type="molecule type" value="Genomic_DNA"/>
</dbReference>
<dbReference type="Gene3D" id="3.30.9.10">
    <property type="entry name" value="D-Amino Acid Oxidase, subunit A, domain 2"/>
    <property type="match status" value="1"/>
</dbReference>
<dbReference type="Pfam" id="PF01266">
    <property type="entry name" value="DAO"/>
    <property type="match status" value="1"/>
</dbReference>
<keyword evidence="4" id="KW-1185">Reference proteome</keyword>
<sequence>MSKNVVVIGGGIMGLNTAYYLHKAGHQVVVLDKSEMNGGASYVNAGYLTPSHIIPLAAPGVMAKGLKWMFNSSSPFYLKPRLDSDFLKWAWYFHRASTPKNVAKAIPVIAEINVLSKALYEEIHQSGDLGDFQLEKKGLLMLFKSEQMGREELEVMKRALDLGLEARELSLEELGKMQPGLNREIQGAIHYQCDAHTTPNQIMERFKSFLPNAGVEIHTKTEVTAFRSSGAILKGVETSKGYFKADEVVLASGAWSPLLGKQLGIRLPLQAGKGYRIDLSRPTPVRIPAVLMEAKVAITPMDGFTRLAGTMELSGINNDIRKNRVEAIARLTEQYYDELRVEPKELQAAACGLRPVTPDGLPYIGRVQAWKNLSLATGHAMMGWSLGPVTGKLITELISGSQPSMSLDPFQPERKF</sequence>
<dbReference type="PRINTS" id="PR00419">
    <property type="entry name" value="ADXRDTASE"/>
</dbReference>
<dbReference type="PANTHER" id="PTHR13847:SF289">
    <property type="entry name" value="GLYCINE OXIDASE"/>
    <property type="match status" value="1"/>
</dbReference>
<dbReference type="RefSeq" id="WP_289724091.1">
    <property type="nucleotide sequence ID" value="NZ_JAUDUY010000002.1"/>
</dbReference>
<name>A0ABT7WCR4_9FLAO</name>
<dbReference type="SUPFAM" id="SSF54373">
    <property type="entry name" value="FAD-linked reductases, C-terminal domain"/>
    <property type="match status" value="1"/>
</dbReference>
<dbReference type="Proteomes" id="UP001174839">
    <property type="component" value="Unassembled WGS sequence"/>
</dbReference>
<dbReference type="SUPFAM" id="SSF51905">
    <property type="entry name" value="FAD/NAD(P)-binding domain"/>
    <property type="match status" value="1"/>
</dbReference>
<keyword evidence="1" id="KW-0560">Oxidoreductase</keyword>
<dbReference type="InterPro" id="IPR036188">
    <property type="entry name" value="FAD/NAD-bd_sf"/>
</dbReference>
<comment type="caution">
    <text evidence="3">The sequence shown here is derived from an EMBL/GenBank/DDBJ whole genome shotgun (WGS) entry which is preliminary data.</text>
</comment>
<evidence type="ECO:0000313" key="4">
    <source>
        <dbReference type="Proteomes" id="UP001174839"/>
    </source>
</evidence>
<evidence type="ECO:0000313" key="3">
    <source>
        <dbReference type="EMBL" id="MDM9630722.1"/>
    </source>
</evidence>
<evidence type="ECO:0000259" key="2">
    <source>
        <dbReference type="Pfam" id="PF01266"/>
    </source>
</evidence>
<feature type="domain" description="FAD dependent oxidoreductase" evidence="2">
    <location>
        <begin position="5"/>
        <end position="397"/>
    </location>
</feature>
<evidence type="ECO:0000256" key="1">
    <source>
        <dbReference type="ARBA" id="ARBA00023002"/>
    </source>
</evidence>
<dbReference type="PANTHER" id="PTHR13847">
    <property type="entry name" value="SARCOSINE DEHYDROGENASE-RELATED"/>
    <property type="match status" value="1"/>
</dbReference>